<dbReference type="EMBL" id="ML992505">
    <property type="protein sequence ID" value="KAF2224592.1"/>
    <property type="molecule type" value="Genomic_DNA"/>
</dbReference>
<evidence type="ECO:0000313" key="2">
    <source>
        <dbReference type="Proteomes" id="UP000799538"/>
    </source>
</evidence>
<proteinExistence type="predicted"/>
<gene>
    <name evidence="1" type="ORF">BDZ85DRAFT_249233</name>
</gene>
<dbReference type="SUPFAM" id="SSF52047">
    <property type="entry name" value="RNI-like"/>
    <property type="match status" value="1"/>
</dbReference>
<dbReference type="AlphaFoldDB" id="A0A6A6GFV3"/>
<reference evidence="2" key="1">
    <citation type="journal article" date="2020" name="Stud. Mycol.">
        <title>101 Dothideomycetes genomes: A test case for predicting lifestyles and emergence of pathogens.</title>
        <authorList>
            <person name="Haridas S."/>
            <person name="Albert R."/>
            <person name="Binder M."/>
            <person name="Bloem J."/>
            <person name="LaButti K."/>
            <person name="Salamov A."/>
            <person name="Andreopoulos B."/>
            <person name="Baker S."/>
            <person name="Barry K."/>
            <person name="Bills G."/>
            <person name="Bluhm B."/>
            <person name="Cannon C."/>
            <person name="Castanera R."/>
            <person name="Culley D."/>
            <person name="Daum C."/>
            <person name="Ezra D."/>
            <person name="Gonzalez J."/>
            <person name="Henrissat B."/>
            <person name="Kuo A."/>
            <person name="Liang C."/>
            <person name="Lipzen A."/>
            <person name="Lutzoni F."/>
            <person name="Magnuson J."/>
            <person name="Mondo S."/>
            <person name="Nolan M."/>
            <person name="Ohm R."/>
            <person name="Pangilinan J."/>
            <person name="Park H.-J."/>
            <person name="Ramirez L."/>
            <person name="Alfaro M."/>
            <person name="Sun H."/>
            <person name="Tritt A."/>
            <person name="Yoshinaga Y."/>
            <person name="Zwiers L.-H."/>
            <person name="Turgeon B."/>
            <person name="Goodwin S."/>
            <person name="Spatafora J."/>
            <person name="Crous P."/>
            <person name="Grigoriev I."/>
        </authorList>
    </citation>
    <scope>NUCLEOTIDE SEQUENCE [LARGE SCALE GENOMIC DNA]</scope>
    <source>
        <strain evidence="2">CECT 20119</strain>
    </source>
</reference>
<accession>A0A6A6GFV3</accession>
<name>A0A6A6GFV3_9PEZI</name>
<organism evidence="1 2">
    <name type="scientific">Elsinoe ampelina</name>
    <dbReference type="NCBI Taxonomy" id="302913"/>
    <lineage>
        <taxon>Eukaryota</taxon>
        <taxon>Fungi</taxon>
        <taxon>Dikarya</taxon>
        <taxon>Ascomycota</taxon>
        <taxon>Pezizomycotina</taxon>
        <taxon>Dothideomycetes</taxon>
        <taxon>Dothideomycetidae</taxon>
        <taxon>Myriangiales</taxon>
        <taxon>Elsinoaceae</taxon>
        <taxon>Elsinoe</taxon>
    </lineage>
</organism>
<keyword evidence="2" id="KW-1185">Reference proteome</keyword>
<sequence>MASSPGMCWKGLSCRLLAGFAENFDEVTTGSRTGVNAREKSSPLPPRHLHHLSSLFLHIICIISSPPSVIHARHNGTTSVAINFAINSHEGLPDHTMSPPLPSSSSTNDSRMVPVKMAHEFGRKEHLYNVLASEMDSSSDILNLSLCSKDIHKIVFPWLYRRIVIRTPRKLERVTKLMYDRPDLAKQVRCLKVVIRCHAFSPEEGFPACSTMAPHVADFPLTDGGTAERARFKNFLARVRAGNMDPTRHWLSTSVERTSDVYCAILLATLPELVAIDITFPFETSFLPRRSRDASTLDGDDSEYHQWSIKESCTMDILKALANGALAPDQGAASYPKIVDLALRGEHTCGAFGSDSLGTFSGIQLCNILSSLAGMRQLQHLTLSNFELSISNGHSTLFSNLTHLELDAPRVTGVSRRGAWTSLSMLNPLESLVIKLGHPLNTASRFRRRNDEPVDGQALNTALRSHHQSLLYLKIIHFGCVTDAEYRPVHPRMIWTEFQTLRRLEIPVNFLMGSDQRLFGVQLGKSANSEIAELLPSNLNELRVSRLGRDTGLREAVNEVLPNCRVVSL</sequence>
<dbReference type="Proteomes" id="UP000799538">
    <property type="component" value="Unassembled WGS sequence"/>
</dbReference>
<evidence type="ECO:0000313" key="1">
    <source>
        <dbReference type="EMBL" id="KAF2224592.1"/>
    </source>
</evidence>
<protein>
    <submittedName>
        <fullName evidence="1">Uncharacterized protein</fullName>
    </submittedName>
</protein>
<dbReference type="OrthoDB" id="3270296at2759"/>